<organism evidence="1 2">
    <name type="scientific">Fusarium decemcellulare</name>
    <dbReference type="NCBI Taxonomy" id="57161"/>
    <lineage>
        <taxon>Eukaryota</taxon>
        <taxon>Fungi</taxon>
        <taxon>Dikarya</taxon>
        <taxon>Ascomycota</taxon>
        <taxon>Pezizomycotina</taxon>
        <taxon>Sordariomycetes</taxon>
        <taxon>Hypocreomycetidae</taxon>
        <taxon>Hypocreales</taxon>
        <taxon>Nectriaceae</taxon>
        <taxon>Fusarium</taxon>
        <taxon>Fusarium decemcellulare species complex</taxon>
    </lineage>
</organism>
<dbReference type="Proteomes" id="UP001148629">
    <property type="component" value="Unassembled WGS sequence"/>
</dbReference>
<evidence type="ECO:0000313" key="1">
    <source>
        <dbReference type="EMBL" id="KAJ3520355.1"/>
    </source>
</evidence>
<proteinExistence type="predicted"/>
<protein>
    <submittedName>
        <fullName evidence="1">Uncharacterized protein</fullName>
    </submittedName>
</protein>
<comment type="caution">
    <text evidence="1">The sequence shown here is derived from an EMBL/GenBank/DDBJ whole genome shotgun (WGS) entry which is preliminary data.</text>
</comment>
<dbReference type="EMBL" id="JANRMS010002919">
    <property type="protein sequence ID" value="KAJ3520355.1"/>
    <property type="molecule type" value="Genomic_DNA"/>
</dbReference>
<reference evidence="1" key="1">
    <citation type="submission" date="2022-08" db="EMBL/GenBank/DDBJ databases">
        <title>Genome Sequence of Fusarium decemcellulare.</title>
        <authorList>
            <person name="Buettner E."/>
        </authorList>
    </citation>
    <scope>NUCLEOTIDE SEQUENCE</scope>
    <source>
        <strain evidence="1">Babe19</strain>
    </source>
</reference>
<sequence>MKPSLSPAFKRFLSDFTLGFSDGITVPFALTAGLSSLGKTDTVISGGLAELCAGSISMGIGGYLAARDEITPESCPDQPDAVDEEEVRGILSYDASSESDSVHDGEKSQIRAEELVRQHLEPLNLPTSTVTSILDTLQQDPADLQSTVLRLQTFKDATSFQPPHFVPSPIICGLSISLGYAVGGTVPLFPYFFASTVGLGLQWSVGLCLLVLFAFGSGKSCILRRHASTVGRCVVEGLQMLVLGVAAAAAAVGCSSRSKCASHTATVVPGAAKAAAAPAPVDMAQPLCICNCGCRRVVTYPGGQLCEYCNDNHT</sequence>
<keyword evidence="2" id="KW-1185">Reference proteome</keyword>
<accession>A0ACC1RKJ5</accession>
<evidence type="ECO:0000313" key="2">
    <source>
        <dbReference type="Proteomes" id="UP001148629"/>
    </source>
</evidence>
<name>A0ACC1RKJ5_9HYPO</name>
<gene>
    <name evidence="1" type="ORF">NM208_g13740</name>
</gene>